<dbReference type="RefSeq" id="WP_141784090.1">
    <property type="nucleotide sequence ID" value="NZ_BAAAIK010000004.1"/>
</dbReference>
<sequence length="154" mass="16804">MLEWGAKRDGLVPILLDGHQVALVDPEFWREGAELQVAGQTWLFGRDGRDRVARLAGSDVPVLRAAKTGFWGSSWTVEGDGVRYEVKPQGFTGRTHVVLRDGRQVGSGDPATFWSGRATLDLDDSVPPAHQLFLLWVSHIIRRRAAAAAASSSS</sequence>
<evidence type="ECO:0000313" key="1">
    <source>
        <dbReference type="EMBL" id="TQL49883.1"/>
    </source>
</evidence>
<accession>A0A542YP47</accession>
<dbReference type="Proteomes" id="UP000319516">
    <property type="component" value="Unassembled WGS sequence"/>
</dbReference>
<gene>
    <name evidence="1" type="ORF">FB467_0979</name>
</gene>
<dbReference type="AlphaFoldDB" id="A0A542YP47"/>
<reference evidence="1 2" key="1">
    <citation type="submission" date="2019-06" db="EMBL/GenBank/DDBJ databases">
        <title>Sequencing the genomes of 1000 actinobacteria strains.</title>
        <authorList>
            <person name="Klenk H.-P."/>
        </authorList>
    </citation>
    <scope>NUCLEOTIDE SEQUENCE [LARGE SCALE GENOMIC DNA]</scope>
    <source>
        <strain evidence="1 2">DSM 12335</strain>
    </source>
</reference>
<proteinExistence type="predicted"/>
<keyword evidence="2" id="KW-1185">Reference proteome</keyword>
<dbReference type="OrthoDB" id="4868576at2"/>
<dbReference type="EMBL" id="VFOP01000001">
    <property type="protein sequence ID" value="TQL49883.1"/>
    <property type="molecule type" value="Genomic_DNA"/>
</dbReference>
<protein>
    <submittedName>
        <fullName evidence="1">Uncharacterized protein</fullName>
    </submittedName>
</protein>
<organism evidence="1 2">
    <name type="scientific">Ornithinicoccus hortensis</name>
    <dbReference type="NCBI Taxonomy" id="82346"/>
    <lineage>
        <taxon>Bacteria</taxon>
        <taxon>Bacillati</taxon>
        <taxon>Actinomycetota</taxon>
        <taxon>Actinomycetes</taxon>
        <taxon>Micrococcales</taxon>
        <taxon>Intrasporangiaceae</taxon>
        <taxon>Ornithinicoccus</taxon>
    </lineage>
</organism>
<name>A0A542YP47_9MICO</name>
<comment type="caution">
    <text evidence="1">The sequence shown here is derived from an EMBL/GenBank/DDBJ whole genome shotgun (WGS) entry which is preliminary data.</text>
</comment>
<evidence type="ECO:0000313" key="2">
    <source>
        <dbReference type="Proteomes" id="UP000319516"/>
    </source>
</evidence>